<keyword evidence="6" id="KW-0547">Nucleotide-binding</keyword>
<keyword evidence="3" id="KW-0808">Transferase</keyword>
<dbReference type="InterPro" id="IPR052038">
    <property type="entry name" value="Type-VII_TA_antitoxin"/>
</dbReference>
<dbReference type="CDD" id="cd05403">
    <property type="entry name" value="NT_KNTase_like"/>
    <property type="match status" value="1"/>
</dbReference>
<comment type="caution">
    <text evidence="11">The sequence shown here is derived from an EMBL/GenBank/DDBJ whole genome shotgun (WGS) entry which is preliminary data.</text>
</comment>
<proteinExistence type="inferred from homology"/>
<sequence length="96" mass="11014">MVAQEIIDRLRALKPDLQELFGITELAVFGSYARGENTSTSDIDIVILKMERKNGLVIARARRYLSGKLGKEIDIGLYDSLRPFIRRRIEKELIHV</sequence>
<dbReference type="InterPro" id="IPR043519">
    <property type="entry name" value="NT_sf"/>
</dbReference>
<evidence type="ECO:0000256" key="8">
    <source>
        <dbReference type="ARBA" id="ARBA00022842"/>
    </source>
</evidence>
<evidence type="ECO:0000256" key="7">
    <source>
        <dbReference type="ARBA" id="ARBA00022840"/>
    </source>
</evidence>
<dbReference type="SUPFAM" id="SSF81301">
    <property type="entry name" value="Nucleotidyltransferase"/>
    <property type="match status" value="1"/>
</dbReference>
<evidence type="ECO:0000256" key="9">
    <source>
        <dbReference type="ARBA" id="ARBA00038276"/>
    </source>
</evidence>
<evidence type="ECO:0000313" key="11">
    <source>
        <dbReference type="EMBL" id="HGY40345.1"/>
    </source>
</evidence>
<dbReference type="GO" id="GO:0005524">
    <property type="term" value="F:ATP binding"/>
    <property type="evidence" value="ECO:0007669"/>
    <property type="project" value="UniProtKB-KW"/>
</dbReference>
<dbReference type="EMBL" id="DTIY01000089">
    <property type="protein sequence ID" value="HGY40345.1"/>
    <property type="molecule type" value="Genomic_DNA"/>
</dbReference>
<evidence type="ECO:0000256" key="6">
    <source>
        <dbReference type="ARBA" id="ARBA00022741"/>
    </source>
</evidence>
<dbReference type="Gene3D" id="3.30.460.10">
    <property type="entry name" value="Beta Polymerase, domain 2"/>
    <property type="match status" value="1"/>
</dbReference>
<dbReference type="GO" id="GO:0046872">
    <property type="term" value="F:metal ion binding"/>
    <property type="evidence" value="ECO:0007669"/>
    <property type="project" value="UniProtKB-KW"/>
</dbReference>
<evidence type="ECO:0000256" key="1">
    <source>
        <dbReference type="ARBA" id="ARBA00001946"/>
    </source>
</evidence>
<comment type="similarity">
    <text evidence="9">Belongs to the MntA antitoxin family.</text>
</comment>
<dbReference type="InterPro" id="IPR002934">
    <property type="entry name" value="Polymerase_NTP_transf_dom"/>
</dbReference>
<evidence type="ECO:0000256" key="2">
    <source>
        <dbReference type="ARBA" id="ARBA00022649"/>
    </source>
</evidence>
<protein>
    <recommendedName>
        <fullName evidence="10">Polymerase nucleotidyl transferase domain-containing protein</fullName>
    </recommendedName>
</protein>
<gene>
    <name evidence="11" type="ORF">ENW11_11160</name>
</gene>
<dbReference type="AlphaFoldDB" id="A0A7V4TLK2"/>
<reference evidence="11" key="1">
    <citation type="journal article" date="2020" name="mSystems">
        <title>Genome- and Community-Level Interaction Insights into Carbon Utilization and Element Cycling Functions of Hydrothermarchaeota in Hydrothermal Sediment.</title>
        <authorList>
            <person name="Zhou Z."/>
            <person name="Liu Y."/>
            <person name="Xu W."/>
            <person name="Pan J."/>
            <person name="Luo Z.H."/>
            <person name="Li M."/>
        </authorList>
    </citation>
    <scope>NUCLEOTIDE SEQUENCE [LARGE SCALE GENOMIC DNA]</scope>
    <source>
        <strain evidence="11">SpSt-82</strain>
    </source>
</reference>
<feature type="domain" description="Polymerase nucleotidyl transferase" evidence="10">
    <location>
        <begin position="11"/>
        <end position="94"/>
    </location>
</feature>
<dbReference type="PANTHER" id="PTHR33571:SF14">
    <property type="entry name" value="PROTEIN ADENYLYLTRANSFERASE MJ0435-RELATED"/>
    <property type="match status" value="1"/>
</dbReference>
<dbReference type="PANTHER" id="PTHR33571">
    <property type="entry name" value="SSL8005 PROTEIN"/>
    <property type="match status" value="1"/>
</dbReference>
<keyword evidence="7" id="KW-0067">ATP-binding</keyword>
<evidence type="ECO:0000256" key="3">
    <source>
        <dbReference type="ARBA" id="ARBA00022679"/>
    </source>
</evidence>
<comment type="cofactor">
    <cofactor evidence="1">
        <name>Mg(2+)</name>
        <dbReference type="ChEBI" id="CHEBI:18420"/>
    </cofactor>
</comment>
<dbReference type="Pfam" id="PF01909">
    <property type="entry name" value="NTP_transf_2"/>
    <property type="match status" value="1"/>
</dbReference>
<name>A0A7V4TLK2_9BACT</name>
<keyword evidence="8" id="KW-0460">Magnesium</keyword>
<evidence type="ECO:0000256" key="4">
    <source>
        <dbReference type="ARBA" id="ARBA00022695"/>
    </source>
</evidence>
<evidence type="ECO:0000256" key="5">
    <source>
        <dbReference type="ARBA" id="ARBA00022723"/>
    </source>
</evidence>
<dbReference type="GO" id="GO:0016779">
    <property type="term" value="F:nucleotidyltransferase activity"/>
    <property type="evidence" value="ECO:0007669"/>
    <property type="project" value="UniProtKB-KW"/>
</dbReference>
<evidence type="ECO:0000259" key="10">
    <source>
        <dbReference type="Pfam" id="PF01909"/>
    </source>
</evidence>
<keyword evidence="5" id="KW-0479">Metal-binding</keyword>
<accession>A0A7V4TLK2</accession>
<organism evidence="11">
    <name type="scientific">Candidatus Caldatribacterium saccharofermentans</name>
    <dbReference type="NCBI Taxonomy" id="1454753"/>
    <lineage>
        <taxon>Bacteria</taxon>
        <taxon>Pseudomonadati</taxon>
        <taxon>Atribacterota</taxon>
        <taxon>Atribacteria</taxon>
        <taxon>Atribacterales</taxon>
        <taxon>Candidatus Caldatribacteriaceae</taxon>
        <taxon>Candidatus Caldatribacterium</taxon>
    </lineage>
</organism>
<keyword evidence="4" id="KW-0548">Nucleotidyltransferase</keyword>
<keyword evidence="2" id="KW-1277">Toxin-antitoxin system</keyword>